<dbReference type="InterPro" id="IPR011010">
    <property type="entry name" value="DNA_brk_join_enz"/>
</dbReference>
<dbReference type="SUPFAM" id="SSF56349">
    <property type="entry name" value="DNA breaking-rejoining enzymes"/>
    <property type="match status" value="1"/>
</dbReference>
<keyword evidence="1" id="KW-0238">DNA-binding</keyword>
<evidence type="ECO:0000313" key="4">
    <source>
        <dbReference type="Proteomes" id="UP000295499"/>
    </source>
</evidence>
<dbReference type="EMBL" id="SNWM01000003">
    <property type="protein sequence ID" value="TDO21936.1"/>
    <property type="molecule type" value="Genomic_DNA"/>
</dbReference>
<name>A0A4R6IJ34_9SPHI</name>
<dbReference type="AlphaFoldDB" id="A0A4R6IJ34"/>
<reference evidence="3 4" key="1">
    <citation type="submission" date="2019-03" db="EMBL/GenBank/DDBJ databases">
        <title>Genomic Encyclopedia of Archaeal and Bacterial Type Strains, Phase II (KMG-II): from individual species to whole genera.</title>
        <authorList>
            <person name="Goeker M."/>
        </authorList>
    </citation>
    <scope>NUCLEOTIDE SEQUENCE [LARGE SCALE GENOMIC DNA]</scope>
    <source>
        <strain evidence="3 4">DSM 19034</strain>
    </source>
</reference>
<dbReference type="OrthoDB" id="5326076at2"/>
<dbReference type="InterPro" id="IPR025269">
    <property type="entry name" value="SAM-like_dom"/>
</dbReference>
<proteinExistence type="predicted"/>
<accession>A0A4R6IJ34</accession>
<dbReference type="Pfam" id="PF13102">
    <property type="entry name" value="Phage_int_SAM_5"/>
    <property type="match status" value="1"/>
</dbReference>
<dbReference type="RefSeq" id="WP_133556838.1">
    <property type="nucleotide sequence ID" value="NZ_SNWM01000003.1"/>
</dbReference>
<evidence type="ECO:0000313" key="3">
    <source>
        <dbReference type="EMBL" id="TDO21936.1"/>
    </source>
</evidence>
<organism evidence="3 4">
    <name type="scientific">Pedobacter duraquae</name>
    <dbReference type="NCBI Taxonomy" id="425511"/>
    <lineage>
        <taxon>Bacteria</taxon>
        <taxon>Pseudomonadati</taxon>
        <taxon>Bacteroidota</taxon>
        <taxon>Sphingobacteriia</taxon>
        <taxon>Sphingobacteriales</taxon>
        <taxon>Sphingobacteriaceae</taxon>
        <taxon>Pedobacter</taxon>
    </lineage>
</organism>
<evidence type="ECO:0000256" key="1">
    <source>
        <dbReference type="ARBA" id="ARBA00023125"/>
    </source>
</evidence>
<protein>
    <submittedName>
        <fullName evidence="3">Integrase-like protein</fullName>
    </submittedName>
</protein>
<dbReference type="Proteomes" id="UP000295499">
    <property type="component" value="Unassembled WGS sequence"/>
</dbReference>
<dbReference type="GO" id="GO:0003677">
    <property type="term" value="F:DNA binding"/>
    <property type="evidence" value="ECO:0007669"/>
    <property type="project" value="UniProtKB-KW"/>
</dbReference>
<gene>
    <name evidence="3" type="ORF">CLV32_3044</name>
</gene>
<comment type="caution">
    <text evidence="3">The sequence shown here is derived from an EMBL/GenBank/DDBJ whole genome shotgun (WGS) entry which is preliminary data.</text>
</comment>
<dbReference type="Gene3D" id="1.10.150.130">
    <property type="match status" value="1"/>
</dbReference>
<dbReference type="InterPro" id="IPR010998">
    <property type="entry name" value="Integrase_recombinase_N"/>
</dbReference>
<sequence>MAKLTPVILNAATKEGTWTAKIRVGHKGESKYIDTRQTVTTKDVDKSGSLKASFIVKNLSGILNRYEEELNRRSTEIKSMTAEEVKTLLLNIDTPSEQEQEDEQNLYFLAFCKNYIDELKATGRAATAKTMETVYFSLQDYLNRQDIPTTAITSKFLKDFENYLRSPRIGLRMNQNEMREKKFKPLEDRGVHNRMRDFRIMFNKAKELYNDEEYGEIAVPNNPYKKYKVIAAPESEQRVLEISQVIKIRDLELKPGGRMEMARDLFMLSFYLCGMNAADLYRLEGSGGKRIEYNRKKTESRRRDKAFISVSIIEQAAPLYDKYAGVLQRQYLSHGNLDRAINYGLKKIGSLPEINIPKLGFYYARYTFADAARNICKFHTEDVGRALNHKDNTNKTTDIYIRKDWSIIDEIQQKVTALLYLPG</sequence>
<feature type="domain" description="Phage integrase SAM-like" evidence="2">
    <location>
        <begin position="108"/>
        <end position="207"/>
    </location>
</feature>
<evidence type="ECO:0000259" key="2">
    <source>
        <dbReference type="Pfam" id="PF13102"/>
    </source>
</evidence>
<keyword evidence="4" id="KW-1185">Reference proteome</keyword>